<dbReference type="Proteomes" id="UP000054144">
    <property type="component" value="Unassembled WGS sequence"/>
</dbReference>
<dbReference type="Pfam" id="PF01529">
    <property type="entry name" value="DHHC"/>
    <property type="match status" value="1"/>
</dbReference>
<dbReference type="GO" id="GO:0019706">
    <property type="term" value="F:protein-cysteine S-palmitoyltransferase activity"/>
    <property type="evidence" value="ECO:0007669"/>
    <property type="project" value="UniProtKB-EC"/>
</dbReference>
<comment type="catalytic activity">
    <reaction evidence="9 10">
        <text>L-cysteinyl-[protein] + hexadecanoyl-CoA = S-hexadecanoyl-L-cysteinyl-[protein] + CoA</text>
        <dbReference type="Rhea" id="RHEA:36683"/>
        <dbReference type="Rhea" id="RHEA-COMP:10131"/>
        <dbReference type="Rhea" id="RHEA-COMP:11032"/>
        <dbReference type="ChEBI" id="CHEBI:29950"/>
        <dbReference type="ChEBI" id="CHEBI:57287"/>
        <dbReference type="ChEBI" id="CHEBI:57379"/>
        <dbReference type="ChEBI" id="CHEBI:74151"/>
        <dbReference type="EC" id="2.3.1.225"/>
    </reaction>
</comment>
<evidence type="ECO:0000256" key="4">
    <source>
        <dbReference type="ARBA" id="ARBA00022989"/>
    </source>
</evidence>
<keyword evidence="2 10" id="KW-0808">Transferase</keyword>
<dbReference type="EMBL" id="KN881832">
    <property type="protein sequence ID" value="KIY48570.1"/>
    <property type="molecule type" value="Genomic_DNA"/>
</dbReference>
<evidence type="ECO:0000256" key="3">
    <source>
        <dbReference type="ARBA" id="ARBA00022692"/>
    </source>
</evidence>
<evidence type="ECO:0000256" key="2">
    <source>
        <dbReference type="ARBA" id="ARBA00022679"/>
    </source>
</evidence>
<keyword evidence="13" id="KW-1185">Reference proteome</keyword>
<sequence length="409" mass="46637">MQDKKCCGVVERVTSDARARRAAKPQPWVSRKLVVALTFGIIIYAAYVYIGRFVVPMLQGKADAGGSRGVGIALLIIFVLLWLWVVWAYMRVVVTSPGLAPQHVPRTETHPGYSDFPSVVEPALAHVRGRSYEEMSEIQPTESTAVTAPRRVIRKARKPPRLPTAREKAEMAKAAYISRIPPSVPVLRPEHRYCNKCKIVKPYRTHHCRACGTCILRYDHHCPWIGQCVGARNYKFFMNFNLAAGVLALFTFATLLAFIVHNSATMNLDAQEIVVIVLAGMIALFTFSMLFSHTRLILRGQTTLESMQSQMMSEREDATLAQVFKCWEVGAKHRTRRRWDEEWGVPKTEGNIWWLGSGRREWEDVMGRNWLGWILPIGHSLSDGLQYPVNPRFDVEGRLRPRYYWPNEV</sequence>
<dbReference type="PANTHER" id="PTHR22883">
    <property type="entry name" value="ZINC FINGER DHHC DOMAIN CONTAINING PROTEIN"/>
    <property type="match status" value="1"/>
</dbReference>
<dbReference type="GO" id="GO:0006612">
    <property type="term" value="P:protein targeting to membrane"/>
    <property type="evidence" value="ECO:0007669"/>
    <property type="project" value="TreeGrafter"/>
</dbReference>
<evidence type="ECO:0000256" key="1">
    <source>
        <dbReference type="ARBA" id="ARBA00004141"/>
    </source>
</evidence>
<evidence type="ECO:0000313" key="13">
    <source>
        <dbReference type="Proteomes" id="UP000054144"/>
    </source>
</evidence>
<evidence type="ECO:0000259" key="11">
    <source>
        <dbReference type="Pfam" id="PF01529"/>
    </source>
</evidence>
<comment type="subcellular location">
    <subcellularLocation>
        <location evidence="1">Membrane</location>
        <topology evidence="1">Multi-pass membrane protein</topology>
    </subcellularLocation>
</comment>
<evidence type="ECO:0000256" key="7">
    <source>
        <dbReference type="ARBA" id="ARBA00023288"/>
    </source>
</evidence>
<evidence type="ECO:0000256" key="9">
    <source>
        <dbReference type="ARBA" id="ARBA00048048"/>
    </source>
</evidence>
<feature type="transmembrane region" description="Helical" evidence="10">
    <location>
        <begin position="273"/>
        <end position="291"/>
    </location>
</feature>
<evidence type="ECO:0000256" key="8">
    <source>
        <dbReference type="ARBA" id="ARBA00023315"/>
    </source>
</evidence>
<organism evidence="12 13">
    <name type="scientific">Fistulina hepatica ATCC 64428</name>
    <dbReference type="NCBI Taxonomy" id="1128425"/>
    <lineage>
        <taxon>Eukaryota</taxon>
        <taxon>Fungi</taxon>
        <taxon>Dikarya</taxon>
        <taxon>Basidiomycota</taxon>
        <taxon>Agaricomycotina</taxon>
        <taxon>Agaricomycetes</taxon>
        <taxon>Agaricomycetidae</taxon>
        <taxon>Agaricales</taxon>
        <taxon>Fistulinaceae</taxon>
        <taxon>Fistulina</taxon>
    </lineage>
</organism>
<dbReference type="EC" id="2.3.1.225" evidence="10"/>
<feature type="transmembrane region" description="Helical" evidence="10">
    <location>
        <begin position="70"/>
        <end position="90"/>
    </location>
</feature>
<evidence type="ECO:0000256" key="5">
    <source>
        <dbReference type="ARBA" id="ARBA00023136"/>
    </source>
</evidence>
<feature type="transmembrane region" description="Helical" evidence="10">
    <location>
        <begin position="33"/>
        <end position="50"/>
    </location>
</feature>
<keyword evidence="8 10" id="KW-0012">Acyltransferase</keyword>
<keyword evidence="5 10" id="KW-0472">Membrane</keyword>
<keyword evidence="4 10" id="KW-1133">Transmembrane helix</keyword>
<dbReference type="GO" id="GO:0005783">
    <property type="term" value="C:endoplasmic reticulum"/>
    <property type="evidence" value="ECO:0007669"/>
    <property type="project" value="TreeGrafter"/>
</dbReference>
<keyword evidence="6" id="KW-0564">Palmitate</keyword>
<dbReference type="PROSITE" id="PS50216">
    <property type="entry name" value="DHHC"/>
    <property type="match status" value="1"/>
</dbReference>
<name>A0A0D7AD18_9AGAR</name>
<comment type="domain">
    <text evidence="10">The DHHC domain is required for palmitoyltransferase activity.</text>
</comment>
<proteinExistence type="inferred from homology"/>
<dbReference type="InterPro" id="IPR039859">
    <property type="entry name" value="PFA4/ZDH16/20/ERF2-like"/>
</dbReference>
<accession>A0A0D7AD18</accession>
<dbReference type="GO" id="GO:0005794">
    <property type="term" value="C:Golgi apparatus"/>
    <property type="evidence" value="ECO:0007669"/>
    <property type="project" value="TreeGrafter"/>
</dbReference>
<evidence type="ECO:0000256" key="10">
    <source>
        <dbReference type="RuleBase" id="RU079119"/>
    </source>
</evidence>
<dbReference type="GO" id="GO:0016020">
    <property type="term" value="C:membrane"/>
    <property type="evidence" value="ECO:0007669"/>
    <property type="project" value="UniProtKB-SubCell"/>
</dbReference>
<dbReference type="InterPro" id="IPR001594">
    <property type="entry name" value="Palmitoyltrfase_DHHC"/>
</dbReference>
<feature type="transmembrane region" description="Helical" evidence="10">
    <location>
        <begin position="240"/>
        <end position="261"/>
    </location>
</feature>
<comment type="similarity">
    <text evidence="10">Belongs to the DHHC palmitoyltransferase family.</text>
</comment>
<keyword evidence="7" id="KW-0449">Lipoprotein</keyword>
<keyword evidence="3 10" id="KW-0812">Transmembrane</keyword>
<dbReference type="AlphaFoldDB" id="A0A0D7AD18"/>
<evidence type="ECO:0000313" key="12">
    <source>
        <dbReference type="EMBL" id="KIY48570.1"/>
    </source>
</evidence>
<dbReference type="OrthoDB" id="1436450at2759"/>
<feature type="domain" description="Palmitoyltransferase DHHC" evidence="11">
    <location>
        <begin position="190"/>
        <end position="309"/>
    </location>
</feature>
<protein>
    <recommendedName>
        <fullName evidence="10">Palmitoyltransferase</fullName>
        <ecNumber evidence="10">2.3.1.225</ecNumber>
    </recommendedName>
</protein>
<gene>
    <name evidence="12" type="ORF">FISHEDRAFT_43137</name>
</gene>
<evidence type="ECO:0000256" key="6">
    <source>
        <dbReference type="ARBA" id="ARBA00023139"/>
    </source>
</evidence>
<reference evidence="12 13" key="1">
    <citation type="journal article" date="2015" name="Fungal Genet. Biol.">
        <title>Evolution of novel wood decay mechanisms in Agaricales revealed by the genome sequences of Fistulina hepatica and Cylindrobasidium torrendii.</title>
        <authorList>
            <person name="Floudas D."/>
            <person name="Held B.W."/>
            <person name="Riley R."/>
            <person name="Nagy L.G."/>
            <person name="Koehler G."/>
            <person name="Ransdell A.S."/>
            <person name="Younus H."/>
            <person name="Chow J."/>
            <person name="Chiniquy J."/>
            <person name="Lipzen A."/>
            <person name="Tritt A."/>
            <person name="Sun H."/>
            <person name="Haridas S."/>
            <person name="LaButti K."/>
            <person name="Ohm R.A."/>
            <person name="Kues U."/>
            <person name="Blanchette R.A."/>
            <person name="Grigoriev I.V."/>
            <person name="Minto R.E."/>
            <person name="Hibbett D.S."/>
        </authorList>
    </citation>
    <scope>NUCLEOTIDE SEQUENCE [LARGE SCALE GENOMIC DNA]</scope>
    <source>
        <strain evidence="12 13">ATCC 64428</strain>
    </source>
</reference>